<protein>
    <recommendedName>
        <fullName evidence="4">Class IIb bacteriocin, lactobin A/cerein 7B family</fullName>
    </recommendedName>
</protein>
<dbReference type="NCBIfam" id="TIGR03949">
    <property type="entry name" value="bact_IIb_cerein"/>
    <property type="match status" value="1"/>
</dbReference>
<dbReference type="RefSeq" id="WP_153601777.1">
    <property type="nucleotide sequence ID" value="NZ_CEIH01000030.1"/>
</dbReference>
<reference evidence="2 3" key="1">
    <citation type="submission" date="2016-02" db="EMBL/GenBank/DDBJ databases">
        <authorList>
            <consortium name="Pathogen Informatics"/>
        </authorList>
    </citation>
    <scope>NUCLEOTIDE SEQUENCE [LARGE SCALE GENOMIC DNA]</scope>
    <source>
        <strain evidence="2 3">SS1013</strain>
    </source>
</reference>
<evidence type="ECO:0000313" key="3">
    <source>
        <dbReference type="Proteomes" id="UP000069526"/>
    </source>
</evidence>
<dbReference type="Proteomes" id="UP000069526">
    <property type="component" value="Unassembled WGS sequence"/>
</dbReference>
<gene>
    <name evidence="2" type="ORF">ERS132539_01619</name>
</gene>
<name>A0A0Z8PE33_STRSU</name>
<proteinExistence type="predicted"/>
<accession>A0A0Z8PE33</accession>
<evidence type="ECO:0008006" key="4">
    <source>
        <dbReference type="Google" id="ProtNLM"/>
    </source>
</evidence>
<dbReference type="InterPro" id="IPR023991">
    <property type="entry name" value="Bacteriocin_IIb_lactobn/cerein"/>
</dbReference>
<sequence length="51" mass="5321">MTEFNTLNKQFTVLSEEELLGVDGGIEPVTAGLILLGLVYGSGVFVGFMGG</sequence>
<dbReference type="AlphaFoldDB" id="A0A0Z8PE33"/>
<keyword evidence="1" id="KW-1133">Transmembrane helix</keyword>
<evidence type="ECO:0000256" key="1">
    <source>
        <dbReference type="SAM" id="Phobius"/>
    </source>
</evidence>
<keyword evidence="1" id="KW-0472">Membrane</keyword>
<keyword evidence="1" id="KW-0812">Transmembrane</keyword>
<organism evidence="2 3">
    <name type="scientific">Streptococcus suis</name>
    <dbReference type="NCBI Taxonomy" id="1307"/>
    <lineage>
        <taxon>Bacteria</taxon>
        <taxon>Bacillati</taxon>
        <taxon>Bacillota</taxon>
        <taxon>Bacilli</taxon>
        <taxon>Lactobacillales</taxon>
        <taxon>Streptococcaceae</taxon>
        <taxon>Streptococcus</taxon>
    </lineage>
</organism>
<evidence type="ECO:0000313" key="2">
    <source>
        <dbReference type="EMBL" id="CYW44153.1"/>
    </source>
</evidence>
<feature type="transmembrane region" description="Helical" evidence="1">
    <location>
        <begin position="29"/>
        <end position="49"/>
    </location>
</feature>
<dbReference type="EMBL" id="FIJK01000042">
    <property type="protein sequence ID" value="CYW44153.1"/>
    <property type="molecule type" value="Genomic_DNA"/>
</dbReference>